<dbReference type="InterPro" id="IPR001245">
    <property type="entry name" value="Ser-Thr/Tyr_kinase_cat_dom"/>
</dbReference>
<evidence type="ECO:0000256" key="1">
    <source>
        <dbReference type="ARBA" id="ARBA00004300"/>
    </source>
</evidence>
<evidence type="ECO:0000256" key="3">
    <source>
        <dbReference type="ARBA" id="ARBA00010886"/>
    </source>
</evidence>
<dbReference type="EMBL" id="ABCS01000105">
    <property type="protein sequence ID" value="EDM75050.1"/>
    <property type="molecule type" value="Genomic_DNA"/>
</dbReference>
<comment type="similarity">
    <text evidence="3">Belongs to the protein kinase superfamily. NEK Ser/Thr protein kinase family. NIMA subfamily.</text>
</comment>
<evidence type="ECO:0000256" key="4">
    <source>
        <dbReference type="ARBA" id="ARBA00022527"/>
    </source>
</evidence>
<feature type="compositionally biased region" description="Polar residues" evidence="11">
    <location>
        <begin position="1"/>
        <end position="14"/>
    </location>
</feature>
<dbReference type="Pfam" id="PF00069">
    <property type="entry name" value="Pkinase"/>
    <property type="match status" value="1"/>
</dbReference>
<organism evidence="13 14">
    <name type="scientific">Plesiocystis pacifica SIR-1</name>
    <dbReference type="NCBI Taxonomy" id="391625"/>
    <lineage>
        <taxon>Bacteria</taxon>
        <taxon>Pseudomonadati</taxon>
        <taxon>Myxococcota</taxon>
        <taxon>Polyangia</taxon>
        <taxon>Nannocystales</taxon>
        <taxon>Nannocystaceae</taxon>
        <taxon>Plesiocystis</taxon>
    </lineage>
</organism>
<reference evidence="13 14" key="1">
    <citation type="submission" date="2007-06" db="EMBL/GenBank/DDBJ databases">
        <authorList>
            <person name="Shimkets L."/>
            <person name="Ferriera S."/>
            <person name="Johnson J."/>
            <person name="Kravitz S."/>
            <person name="Beeson K."/>
            <person name="Sutton G."/>
            <person name="Rogers Y.-H."/>
            <person name="Friedman R."/>
            <person name="Frazier M."/>
            <person name="Venter J.C."/>
        </authorList>
    </citation>
    <scope>NUCLEOTIDE SEQUENCE [LARGE SCALE GENOMIC DNA]</scope>
    <source>
        <strain evidence="13 14">SIR-1</strain>
    </source>
</reference>
<evidence type="ECO:0000256" key="7">
    <source>
        <dbReference type="ARBA" id="ARBA00022777"/>
    </source>
</evidence>
<evidence type="ECO:0000256" key="5">
    <source>
        <dbReference type="ARBA" id="ARBA00022679"/>
    </source>
</evidence>
<evidence type="ECO:0000256" key="6">
    <source>
        <dbReference type="ARBA" id="ARBA00022741"/>
    </source>
</evidence>
<feature type="region of interest" description="Disordered" evidence="11">
    <location>
        <begin position="1"/>
        <end position="46"/>
    </location>
</feature>
<keyword evidence="8 10" id="KW-0067">ATP-binding</keyword>
<feature type="region of interest" description="Disordered" evidence="11">
    <location>
        <begin position="210"/>
        <end position="252"/>
    </location>
</feature>
<dbReference type="AlphaFoldDB" id="A6GGC9"/>
<evidence type="ECO:0000256" key="10">
    <source>
        <dbReference type="PROSITE-ProRule" id="PRU10141"/>
    </source>
</evidence>
<keyword evidence="9" id="KW-0963">Cytoplasm</keyword>
<dbReference type="STRING" id="391625.PPSIR1_38891"/>
<keyword evidence="9" id="KW-0206">Cytoskeleton</keyword>
<keyword evidence="4" id="KW-0723">Serine/threonine-protein kinase</keyword>
<evidence type="ECO:0000313" key="13">
    <source>
        <dbReference type="EMBL" id="EDM75050.1"/>
    </source>
</evidence>
<keyword evidence="7 13" id="KW-0418">Kinase</keyword>
<dbReference type="Gene3D" id="1.10.510.10">
    <property type="entry name" value="Transferase(Phosphotransferase) domain 1"/>
    <property type="match status" value="1"/>
</dbReference>
<feature type="domain" description="Protein kinase" evidence="12">
    <location>
        <begin position="54"/>
        <end position="361"/>
    </location>
</feature>
<dbReference type="InterPro" id="IPR000719">
    <property type="entry name" value="Prot_kinase_dom"/>
</dbReference>
<dbReference type="Proteomes" id="UP000005801">
    <property type="component" value="Unassembled WGS sequence"/>
</dbReference>
<dbReference type="PROSITE" id="PS00107">
    <property type="entry name" value="PROTEIN_KINASE_ATP"/>
    <property type="match status" value="1"/>
</dbReference>
<feature type="compositionally biased region" description="Gly residues" evidence="11">
    <location>
        <begin position="232"/>
        <end position="244"/>
    </location>
</feature>
<feature type="compositionally biased region" description="Basic and acidic residues" evidence="11">
    <location>
        <begin position="33"/>
        <end position="44"/>
    </location>
</feature>
<evidence type="ECO:0000256" key="11">
    <source>
        <dbReference type="SAM" id="MobiDB-lite"/>
    </source>
</evidence>
<dbReference type="InterPro" id="IPR011009">
    <property type="entry name" value="Kinase-like_dom_sf"/>
</dbReference>
<keyword evidence="5" id="KW-0808">Transferase</keyword>
<dbReference type="InterPro" id="IPR008271">
    <property type="entry name" value="Ser/Thr_kinase_AS"/>
</dbReference>
<dbReference type="CDD" id="cd14014">
    <property type="entry name" value="STKc_PknB_like"/>
    <property type="match status" value="1"/>
</dbReference>
<dbReference type="GO" id="GO:0000922">
    <property type="term" value="C:spindle pole"/>
    <property type="evidence" value="ECO:0007669"/>
    <property type="project" value="UniProtKB-SubCell"/>
</dbReference>
<evidence type="ECO:0000256" key="9">
    <source>
        <dbReference type="ARBA" id="ARBA00023212"/>
    </source>
</evidence>
<dbReference type="PANTHER" id="PTHR43289">
    <property type="entry name" value="MITOGEN-ACTIVATED PROTEIN KINASE KINASE KINASE 20-RELATED"/>
    <property type="match status" value="1"/>
</dbReference>
<evidence type="ECO:0000313" key="14">
    <source>
        <dbReference type="Proteomes" id="UP000005801"/>
    </source>
</evidence>
<dbReference type="GO" id="GO:0005813">
    <property type="term" value="C:centrosome"/>
    <property type="evidence" value="ECO:0007669"/>
    <property type="project" value="UniProtKB-SubCell"/>
</dbReference>
<accession>A6GGC9</accession>
<keyword evidence="6 10" id="KW-0547">Nucleotide-binding</keyword>
<evidence type="ECO:0000256" key="8">
    <source>
        <dbReference type="ARBA" id="ARBA00022840"/>
    </source>
</evidence>
<feature type="binding site" evidence="10">
    <location>
        <position position="83"/>
    </location>
    <ligand>
        <name>ATP</name>
        <dbReference type="ChEBI" id="CHEBI:30616"/>
    </ligand>
</feature>
<dbReference type="eggNOG" id="COG0515">
    <property type="taxonomic scope" value="Bacteria"/>
</dbReference>
<comment type="subcellular location">
    <subcellularLocation>
        <location evidence="1">Cytoplasm</location>
        <location evidence="1">Cytoskeleton</location>
        <location evidence="1">Microtubule organizing center</location>
        <location evidence="1">Centrosome</location>
    </subcellularLocation>
    <subcellularLocation>
        <location evidence="2">Cytoplasm</location>
        <location evidence="2">Cytoskeleton</location>
        <location evidence="2">Spindle pole</location>
    </subcellularLocation>
</comment>
<comment type="caution">
    <text evidence="13">The sequence shown here is derived from an EMBL/GenBank/DDBJ whole genome shotgun (WGS) entry which is preliminary data.</text>
</comment>
<dbReference type="InterPro" id="IPR017441">
    <property type="entry name" value="Protein_kinase_ATP_BS"/>
</dbReference>
<dbReference type="PANTHER" id="PTHR43289:SF6">
    <property type="entry name" value="SERINE_THREONINE-PROTEIN KINASE NEKL-3"/>
    <property type="match status" value="1"/>
</dbReference>
<dbReference type="Gene3D" id="3.30.200.20">
    <property type="entry name" value="Phosphorylase Kinase, domain 1"/>
    <property type="match status" value="1"/>
</dbReference>
<dbReference type="Pfam" id="PF07714">
    <property type="entry name" value="PK_Tyr_Ser-Thr"/>
    <property type="match status" value="1"/>
</dbReference>
<evidence type="ECO:0000259" key="12">
    <source>
        <dbReference type="PROSITE" id="PS50011"/>
    </source>
</evidence>
<evidence type="ECO:0000256" key="2">
    <source>
        <dbReference type="ARBA" id="ARBA00004647"/>
    </source>
</evidence>
<dbReference type="PROSITE" id="PS50011">
    <property type="entry name" value="PROTEIN_KINASE_DOM"/>
    <property type="match status" value="1"/>
</dbReference>
<dbReference type="GO" id="GO:0004674">
    <property type="term" value="F:protein serine/threonine kinase activity"/>
    <property type="evidence" value="ECO:0007669"/>
    <property type="project" value="UniProtKB-KW"/>
</dbReference>
<sequence>MVSGTRDSSGSQGAANLRVDPEDPTLLGDEGESSPRRPSLREGPGDAGRQLGRYVLLERVGAGGMGIIYAAWDPHLDRKLALKLLSPKRHADPGQSRHAEARMLREAQALAQLDHPNVIAVHDVGLVDEQVFIAMEFVEGETLRAWLERDARPWGAVLEALLQAGEGLAAAHAVGLIHRDFKPDNVMVGHDGRVRVLDFGLARREHAEPLDAAEPLDRPQLAPALGDTGASGAAGSGIGSGSGSGTSPSGSAFQALTRTGAMLGTPAYMSPEQIHLRPLDARSDLFSFCVAAWEALTGRRPFSAVTLGELIAAIDDGALRKPGPASVPPRLLRILERGLAADPDARWPDMPALLAALRAELSRRRARPWKIALGLTLATGVGVGVGALARPQPTPAPAAAPIACALDPQRLVGVWDAPRKRDLAERFASFEGTNPATRATQAERVEGHLDAWIDAWTEQSEAVCVAHHHRHELSAELFDLRMHCLNQRLAEFDGFLGLLEQKTEDPAAIASTLAADPGVLGKLARCEDPEALRAAPRPDDPALAAEYDAVQRELMTAFQNTSLGRAGDAAEGLDAVEARVEALDNPHVDTRYFNVRAISHLLVFANDEALEMASRALARGLRADLAQEATYAALISARATLHLGDFAESRRWIAVAEALAEGQGELFDNRIELLKARAFLERASGQHRAALDTSAVVLEYARELGPESGYLAMELSNYGILATKLSFDDGELARRGLEAQREAVRIESALSAPMSPTLLSIRLNLASAWLRVGDLERAEAELDTIDAMLTEHYGQASGLHNSVDMRRALLAQLRGDCEGASALAERQLDAMLRGRSGSPYNRELTYLSAAGTCGTTPERALEILELGVEDLWSEPPLAWNNTGVRVRLARAMFRADAGLLDEAQDDLTQVTAREGTAEGGELEREFTVAQALVTLRQAEDADERADARATLEGARGRFDPIYAPYFNALIDRALD</sequence>
<proteinExistence type="inferred from homology"/>
<dbReference type="PROSITE" id="PS00108">
    <property type="entry name" value="PROTEIN_KINASE_ST"/>
    <property type="match status" value="1"/>
</dbReference>
<protein>
    <submittedName>
        <fullName evidence="13">Serine/threonine kinase family protein</fullName>
    </submittedName>
</protein>
<gene>
    <name evidence="13" type="ORF">PPSIR1_38891</name>
</gene>
<dbReference type="SUPFAM" id="SSF56112">
    <property type="entry name" value="Protein kinase-like (PK-like)"/>
    <property type="match status" value="1"/>
</dbReference>
<dbReference type="GO" id="GO:0005524">
    <property type="term" value="F:ATP binding"/>
    <property type="evidence" value="ECO:0007669"/>
    <property type="project" value="UniProtKB-UniRule"/>
</dbReference>
<name>A6GGC9_9BACT</name>
<keyword evidence="14" id="KW-1185">Reference proteome</keyword>